<dbReference type="Gene3D" id="3.40.50.2300">
    <property type="match status" value="2"/>
</dbReference>
<evidence type="ECO:0000256" key="1">
    <source>
        <dbReference type="ARBA" id="ARBA00022491"/>
    </source>
</evidence>
<dbReference type="CDD" id="cd06267">
    <property type="entry name" value="PBP1_LacI_sugar_binding-like"/>
    <property type="match status" value="1"/>
</dbReference>
<dbReference type="AlphaFoldDB" id="A0A1I0DZV5"/>
<dbReference type="STRING" id="426128.SAMN05660297_02240"/>
<name>A0A1I0DZV5_9FIRM</name>
<reference evidence="6 7" key="1">
    <citation type="submission" date="2016-10" db="EMBL/GenBank/DDBJ databases">
        <authorList>
            <person name="de Groot N.N."/>
        </authorList>
    </citation>
    <scope>NUCLEOTIDE SEQUENCE [LARGE SCALE GENOMIC DNA]</scope>
    <source>
        <strain evidence="6 7">DSM 18979</strain>
    </source>
</reference>
<evidence type="ECO:0000256" key="3">
    <source>
        <dbReference type="ARBA" id="ARBA00023125"/>
    </source>
</evidence>
<dbReference type="PROSITE" id="PS50932">
    <property type="entry name" value="HTH_LACI_2"/>
    <property type="match status" value="1"/>
</dbReference>
<dbReference type="RefSeq" id="WP_090443805.1">
    <property type="nucleotide sequence ID" value="NZ_FOHU01000009.1"/>
</dbReference>
<dbReference type="SUPFAM" id="SSF47413">
    <property type="entry name" value="lambda repressor-like DNA-binding domains"/>
    <property type="match status" value="1"/>
</dbReference>
<accession>A0A1I0DZV5</accession>
<dbReference type="PRINTS" id="PR00036">
    <property type="entry name" value="HTHLACI"/>
</dbReference>
<dbReference type="Gene3D" id="1.10.260.40">
    <property type="entry name" value="lambda repressor-like DNA-binding domains"/>
    <property type="match status" value="1"/>
</dbReference>
<evidence type="ECO:0000256" key="2">
    <source>
        <dbReference type="ARBA" id="ARBA00023015"/>
    </source>
</evidence>
<dbReference type="InterPro" id="IPR000843">
    <property type="entry name" value="HTH_LacI"/>
</dbReference>
<keyword evidence="2" id="KW-0805">Transcription regulation</keyword>
<evidence type="ECO:0000313" key="7">
    <source>
        <dbReference type="Proteomes" id="UP000199568"/>
    </source>
</evidence>
<dbReference type="InterPro" id="IPR046335">
    <property type="entry name" value="LacI/GalR-like_sensor"/>
</dbReference>
<organism evidence="6 7">
    <name type="scientific">Natronincola peptidivorans</name>
    <dbReference type="NCBI Taxonomy" id="426128"/>
    <lineage>
        <taxon>Bacteria</taxon>
        <taxon>Bacillati</taxon>
        <taxon>Bacillota</taxon>
        <taxon>Clostridia</taxon>
        <taxon>Peptostreptococcales</taxon>
        <taxon>Natronincolaceae</taxon>
        <taxon>Natronincola</taxon>
    </lineage>
</organism>
<dbReference type="SUPFAM" id="SSF53822">
    <property type="entry name" value="Periplasmic binding protein-like I"/>
    <property type="match status" value="1"/>
</dbReference>
<protein>
    <submittedName>
        <fullName evidence="6">Transcriptional regulator, LacI family</fullName>
    </submittedName>
</protein>
<dbReference type="SMART" id="SM00354">
    <property type="entry name" value="HTH_LACI"/>
    <property type="match status" value="1"/>
</dbReference>
<keyword evidence="7" id="KW-1185">Reference proteome</keyword>
<feature type="domain" description="HTH lacI-type" evidence="5">
    <location>
        <begin position="3"/>
        <end position="57"/>
    </location>
</feature>
<dbReference type="InterPro" id="IPR028082">
    <property type="entry name" value="Peripla_BP_I"/>
</dbReference>
<evidence type="ECO:0000259" key="5">
    <source>
        <dbReference type="PROSITE" id="PS50932"/>
    </source>
</evidence>
<dbReference type="GO" id="GO:0000976">
    <property type="term" value="F:transcription cis-regulatory region binding"/>
    <property type="evidence" value="ECO:0007669"/>
    <property type="project" value="TreeGrafter"/>
</dbReference>
<dbReference type="GO" id="GO:0003700">
    <property type="term" value="F:DNA-binding transcription factor activity"/>
    <property type="evidence" value="ECO:0007669"/>
    <property type="project" value="TreeGrafter"/>
</dbReference>
<dbReference type="PROSITE" id="PS00356">
    <property type="entry name" value="HTH_LACI_1"/>
    <property type="match status" value="1"/>
</dbReference>
<dbReference type="PANTHER" id="PTHR30146:SF148">
    <property type="entry name" value="HTH-TYPE TRANSCRIPTIONAL REPRESSOR PURR-RELATED"/>
    <property type="match status" value="1"/>
</dbReference>
<dbReference type="Proteomes" id="UP000199568">
    <property type="component" value="Unassembled WGS sequence"/>
</dbReference>
<evidence type="ECO:0000256" key="4">
    <source>
        <dbReference type="ARBA" id="ARBA00023163"/>
    </source>
</evidence>
<dbReference type="Pfam" id="PF13377">
    <property type="entry name" value="Peripla_BP_3"/>
    <property type="match status" value="1"/>
</dbReference>
<sequence length="337" mass="37594">MNVTIKDIAKLAGVSHTTVSRALNDSPLISQSTKTKIKTIAESLNYIPNYNAKSLVLHRSYNIGLFFSSIDEGTSSSFFYEVVKGVNSVAHKEFNLTVSGIDGYANLNVINKKRFDGIIVMSQSTKDDYFIYNILEKNIPTVVLNREVQDANVINILSDDRNGVQNAVEYLISEGHRDIALIEGKKGFRSSYERKEGFLQALINHSIPMHRAYTVEGKYDLESGYKAMKQLLSLQNIPTAVFCSNDDMAVGAIKAIVNEGLRVPEDISIVGFDDNVFSSFLSPALTTVKRPIEEISIKGATKLLKLIEGKHLEHERIYVPTTLQVRESVKRINDVSR</sequence>
<dbReference type="CDD" id="cd01392">
    <property type="entry name" value="HTH_LacI"/>
    <property type="match status" value="1"/>
</dbReference>
<dbReference type="InterPro" id="IPR010982">
    <property type="entry name" value="Lambda_DNA-bd_dom_sf"/>
</dbReference>
<dbReference type="EMBL" id="FOHU01000009">
    <property type="protein sequence ID" value="SET38269.1"/>
    <property type="molecule type" value="Genomic_DNA"/>
</dbReference>
<gene>
    <name evidence="6" type="ORF">SAMN05660297_02240</name>
</gene>
<keyword evidence="1" id="KW-0678">Repressor</keyword>
<evidence type="ECO:0000313" key="6">
    <source>
        <dbReference type="EMBL" id="SET38269.1"/>
    </source>
</evidence>
<keyword evidence="3" id="KW-0238">DNA-binding</keyword>
<keyword evidence="4" id="KW-0804">Transcription</keyword>
<dbReference type="Pfam" id="PF00356">
    <property type="entry name" value="LacI"/>
    <property type="match status" value="1"/>
</dbReference>
<dbReference type="OrthoDB" id="9789891at2"/>
<proteinExistence type="predicted"/>
<dbReference type="PANTHER" id="PTHR30146">
    <property type="entry name" value="LACI-RELATED TRANSCRIPTIONAL REPRESSOR"/>
    <property type="match status" value="1"/>
</dbReference>